<accession>A0A919CDX2</accession>
<dbReference type="PANTHER" id="PTHR33620">
    <property type="entry name" value="UREASE ACCESSORY PROTEIN F"/>
    <property type="match status" value="1"/>
</dbReference>
<comment type="function">
    <text evidence="3">Required for maturation of urease via the functional incorporation of the urease nickel metallocenter.</text>
</comment>
<sequence>MTHEGFAAATGPAGARTDTVTADASSAGPSPVRPGGRRPLPSKPPSGRPGVTPLGERLAAVPRTGAGSRGRGAPATASPPATGEGVPPEAAAYVGTEGATLPRPTTPTSTLPPRPTASRAALLVLADGRFPAGGHAHSGGAEGAVKAGRIRDHRDLEEFCRGRLHTAGLTAAGLAAGAAIGLDPLELDEAADARTPSPALRATARKLGRQMMRAARSTWPSPELDALAVARPRGAHQPVVLGLAARAAGLGPEDAAHCAVYECVSGPATAVVRLLSLDPFRATGVLARLAPEMDQVAGRAAEAAHRGIDALPAASAPLLDITAEAHAAWPVRLFAS</sequence>
<dbReference type="GO" id="GO:0016151">
    <property type="term" value="F:nickel cation binding"/>
    <property type="evidence" value="ECO:0007669"/>
    <property type="project" value="UniProtKB-UniRule"/>
</dbReference>
<dbReference type="InterPro" id="IPR002639">
    <property type="entry name" value="UreF"/>
</dbReference>
<dbReference type="GO" id="GO:0005737">
    <property type="term" value="C:cytoplasm"/>
    <property type="evidence" value="ECO:0007669"/>
    <property type="project" value="UniProtKB-SubCell"/>
</dbReference>
<evidence type="ECO:0000256" key="2">
    <source>
        <dbReference type="ARBA" id="ARBA00023186"/>
    </source>
</evidence>
<comment type="caution">
    <text evidence="5">The sequence shown here is derived from an EMBL/GenBank/DDBJ whole genome shotgun (WGS) entry which is preliminary data.</text>
</comment>
<evidence type="ECO:0000313" key="5">
    <source>
        <dbReference type="EMBL" id="GHD09530.1"/>
    </source>
</evidence>
<evidence type="ECO:0000256" key="4">
    <source>
        <dbReference type="SAM" id="MobiDB-lite"/>
    </source>
</evidence>
<keyword evidence="1 3" id="KW-0996">Nickel insertion</keyword>
<feature type="compositionally biased region" description="Low complexity" evidence="4">
    <location>
        <begin position="71"/>
        <end position="83"/>
    </location>
</feature>
<dbReference type="HAMAP" id="MF_01385">
    <property type="entry name" value="UreF"/>
    <property type="match status" value="1"/>
</dbReference>
<evidence type="ECO:0000256" key="3">
    <source>
        <dbReference type="HAMAP-Rule" id="MF_01385"/>
    </source>
</evidence>
<dbReference type="Gene3D" id="1.10.4190.10">
    <property type="entry name" value="Urease accessory protein UreF"/>
    <property type="match status" value="1"/>
</dbReference>
<reference evidence="5" key="1">
    <citation type="journal article" date="2014" name="Int. J. Syst. Evol. Microbiol.">
        <title>Complete genome sequence of Corynebacterium casei LMG S-19264T (=DSM 44701T), isolated from a smear-ripened cheese.</title>
        <authorList>
            <consortium name="US DOE Joint Genome Institute (JGI-PGF)"/>
            <person name="Walter F."/>
            <person name="Albersmeier A."/>
            <person name="Kalinowski J."/>
            <person name="Ruckert C."/>
        </authorList>
    </citation>
    <scope>NUCLEOTIDE SEQUENCE</scope>
    <source>
        <strain evidence="5">JCM 4637</strain>
    </source>
</reference>
<dbReference type="Pfam" id="PF01730">
    <property type="entry name" value="UreF"/>
    <property type="match status" value="1"/>
</dbReference>
<organism evidence="5 6">
    <name type="scientific">Streptomyces finlayi</name>
    <dbReference type="NCBI Taxonomy" id="67296"/>
    <lineage>
        <taxon>Bacteria</taxon>
        <taxon>Bacillati</taxon>
        <taxon>Actinomycetota</taxon>
        <taxon>Actinomycetes</taxon>
        <taxon>Kitasatosporales</taxon>
        <taxon>Streptomycetaceae</taxon>
        <taxon>Streptomyces</taxon>
    </lineage>
</organism>
<dbReference type="InterPro" id="IPR038277">
    <property type="entry name" value="UreF_sf"/>
</dbReference>
<gene>
    <name evidence="3" type="primary">ureF</name>
    <name evidence="5" type="ORF">GCM10010334_63950</name>
</gene>
<keyword evidence="2 3" id="KW-0143">Chaperone</keyword>
<comment type="subunit">
    <text evidence="3">UreD, UreF and UreG form a complex that acts as a GTP-hydrolysis-dependent molecular chaperone, activating the urease apoprotein by helping to assemble the nickel containing metallocenter of UreC. The UreE protein probably delivers the nickel.</text>
</comment>
<protein>
    <recommendedName>
        <fullName evidence="3">Urease accessory protein UreF</fullName>
    </recommendedName>
</protein>
<comment type="similarity">
    <text evidence="3">Belongs to the UreF family.</text>
</comment>
<evidence type="ECO:0000313" key="6">
    <source>
        <dbReference type="Proteomes" id="UP000638353"/>
    </source>
</evidence>
<feature type="region of interest" description="Disordered" evidence="4">
    <location>
        <begin position="1"/>
        <end position="89"/>
    </location>
</feature>
<dbReference type="PANTHER" id="PTHR33620:SF1">
    <property type="entry name" value="UREASE ACCESSORY PROTEIN F"/>
    <property type="match status" value="1"/>
</dbReference>
<dbReference type="EMBL" id="BMVC01000015">
    <property type="protein sequence ID" value="GHD09530.1"/>
    <property type="molecule type" value="Genomic_DNA"/>
</dbReference>
<dbReference type="AlphaFoldDB" id="A0A919CDX2"/>
<name>A0A919CDX2_9ACTN</name>
<keyword evidence="3" id="KW-0963">Cytoplasm</keyword>
<evidence type="ECO:0000256" key="1">
    <source>
        <dbReference type="ARBA" id="ARBA00022988"/>
    </source>
</evidence>
<reference evidence="5" key="2">
    <citation type="submission" date="2020-09" db="EMBL/GenBank/DDBJ databases">
        <authorList>
            <person name="Sun Q."/>
            <person name="Ohkuma M."/>
        </authorList>
    </citation>
    <scope>NUCLEOTIDE SEQUENCE</scope>
    <source>
        <strain evidence="5">JCM 4637</strain>
    </source>
</reference>
<comment type="subcellular location">
    <subcellularLocation>
        <location evidence="3">Cytoplasm</location>
    </subcellularLocation>
</comment>
<proteinExistence type="inferred from homology"/>
<feature type="compositionally biased region" description="Low complexity" evidence="4">
    <location>
        <begin position="25"/>
        <end position="39"/>
    </location>
</feature>
<dbReference type="Proteomes" id="UP000638353">
    <property type="component" value="Unassembled WGS sequence"/>
</dbReference>